<dbReference type="InterPro" id="IPR001328">
    <property type="entry name" value="Pept_tRNA_hydro"/>
</dbReference>
<dbReference type="Gene3D" id="3.40.50.1470">
    <property type="entry name" value="Peptidyl-tRNA hydrolase"/>
    <property type="match status" value="1"/>
</dbReference>
<accession>A0A6J7C3Z5</accession>
<name>A0A6J7C3Z5_9ZZZZ</name>
<evidence type="ECO:0000256" key="4">
    <source>
        <dbReference type="ARBA" id="ARBA00022884"/>
    </source>
</evidence>
<sequence length="190" mass="20553">MIDAIIVGLGNPGKEYARTRHNVGEETAMLLAKRAGQTLKSGRDKAIVAEARLAGKQVVLAFPTTYMNESGQAVGALMRRHRVVEPAQLIIIHDELDLEPGVMKLKVGGGLAGHNGLKSITQHLHTQDYIRVRIGVGKPRSKEHGADHVLSKVNKADRELLDVMVQRAADAVEMILAEGIDAAMARFNGL</sequence>
<gene>
    <name evidence="7" type="ORF">UFOPK2656_01210</name>
    <name evidence="8" type="ORF">UFOPK3099_03021</name>
    <name evidence="9" type="ORF">UFOPK3267_02307</name>
    <name evidence="10" type="ORF">UFOPK3651_01405</name>
    <name evidence="11" type="ORF">UFOPK3931_02070</name>
    <name evidence="6" type="ORF">UFOPK4189_01284</name>
</gene>
<organism evidence="9">
    <name type="scientific">freshwater metagenome</name>
    <dbReference type="NCBI Taxonomy" id="449393"/>
    <lineage>
        <taxon>unclassified sequences</taxon>
        <taxon>metagenomes</taxon>
        <taxon>ecological metagenomes</taxon>
    </lineage>
</organism>
<evidence type="ECO:0000313" key="10">
    <source>
        <dbReference type="EMBL" id="CAB4929836.1"/>
    </source>
</evidence>
<evidence type="ECO:0000313" key="11">
    <source>
        <dbReference type="EMBL" id="CAB5000121.1"/>
    </source>
</evidence>
<reference evidence="9" key="1">
    <citation type="submission" date="2020-05" db="EMBL/GenBank/DDBJ databases">
        <authorList>
            <person name="Chiriac C."/>
            <person name="Salcher M."/>
            <person name="Ghai R."/>
            <person name="Kavagutti S V."/>
        </authorList>
    </citation>
    <scope>NUCLEOTIDE SEQUENCE</scope>
</reference>
<dbReference type="EMBL" id="CAESGF010000006">
    <property type="protein sequence ID" value="CAB4363505.1"/>
    <property type="molecule type" value="Genomic_DNA"/>
</dbReference>
<dbReference type="AlphaFoldDB" id="A0A6J7C3Z5"/>
<keyword evidence="2" id="KW-0820">tRNA-binding</keyword>
<comment type="similarity">
    <text evidence="5">Belongs to the PTH family.</text>
</comment>
<dbReference type="InterPro" id="IPR036416">
    <property type="entry name" value="Pept_tRNA_hydro_sf"/>
</dbReference>
<evidence type="ECO:0000256" key="5">
    <source>
        <dbReference type="ARBA" id="ARBA00038063"/>
    </source>
</evidence>
<evidence type="ECO:0000256" key="1">
    <source>
        <dbReference type="ARBA" id="ARBA00013260"/>
    </source>
</evidence>
<dbReference type="PANTHER" id="PTHR17224:SF1">
    <property type="entry name" value="PEPTIDYL-TRNA HYDROLASE"/>
    <property type="match status" value="1"/>
</dbReference>
<dbReference type="EMBL" id="CAFBOL010000062">
    <property type="protein sequence ID" value="CAB5000121.1"/>
    <property type="molecule type" value="Genomic_DNA"/>
</dbReference>
<dbReference type="PROSITE" id="PS01196">
    <property type="entry name" value="PEPT_TRNA_HYDROL_2"/>
    <property type="match status" value="1"/>
</dbReference>
<dbReference type="Pfam" id="PF01195">
    <property type="entry name" value="Pept_tRNA_hydro"/>
    <property type="match status" value="1"/>
</dbReference>
<evidence type="ECO:0000256" key="2">
    <source>
        <dbReference type="ARBA" id="ARBA00022555"/>
    </source>
</evidence>
<dbReference type="InterPro" id="IPR018171">
    <property type="entry name" value="Pept_tRNA_hydro_CS"/>
</dbReference>
<dbReference type="EMBL" id="CAFBMT010000006">
    <property type="protein sequence ID" value="CAB4929836.1"/>
    <property type="molecule type" value="Genomic_DNA"/>
</dbReference>
<dbReference type="SUPFAM" id="SSF53178">
    <property type="entry name" value="Peptidyl-tRNA hydrolase-like"/>
    <property type="match status" value="1"/>
</dbReference>
<dbReference type="HAMAP" id="MF_00083">
    <property type="entry name" value="Pept_tRNA_hydro_bact"/>
    <property type="match status" value="1"/>
</dbReference>
<dbReference type="EMBL" id="CAFAAV010000371">
    <property type="protein sequence ID" value="CAB4836125.1"/>
    <property type="molecule type" value="Genomic_DNA"/>
</dbReference>
<dbReference type="EMBL" id="CAEZYF010000006">
    <property type="protein sequence ID" value="CAB4719445.1"/>
    <property type="molecule type" value="Genomic_DNA"/>
</dbReference>
<dbReference type="CDD" id="cd00462">
    <property type="entry name" value="PTH"/>
    <property type="match status" value="1"/>
</dbReference>
<proteinExistence type="inferred from homology"/>
<evidence type="ECO:0000313" key="9">
    <source>
        <dbReference type="EMBL" id="CAB4852787.1"/>
    </source>
</evidence>
<protein>
    <recommendedName>
        <fullName evidence="1">peptidyl-tRNA hydrolase</fullName>
        <ecNumber evidence="1">3.1.1.29</ecNumber>
    </recommendedName>
</protein>
<keyword evidence="4" id="KW-0694">RNA-binding</keyword>
<dbReference type="EC" id="3.1.1.29" evidence="1"/>
<dbReference type="GO" id="GO:0004045">
    <property type="term" value="F:peptidyl-tRNA hydrolase activity"/>
    <property type="evidence" value="ECO:0007669"/>
    <property type="project" value="UniProtKB-EC"/>
</dbReference>
<evidence type="ECO:0000313" key="6">
    <source>
        <dbReference type="EMBL" id="CAB4363505.1"/>
    </source>
</evidence>
<dbReference type="NCBIfam" id="TIGR00447">
    <property type="entry name" value="pth"/>
    <property type="match status" value="1"/>
</dbReference>
<evidence type="ECO:0000313" key="7">
    <source>
        <dbReference type="EMBL" id="CAB4719445.1"/>
    </source>
</evidence>
<dbReference type="PANTHER" id="PTHR17224">
    <property type="entry name" value="PEPTIDYL-TRNA HYDROLASE"/>
    <property type="match status" value="1"/>
</dbReference>
<keyword evidence="3" id="KW-0378">Hydrolase</keyword>
<evidence type="ECO:0000256" key="3">
    <source>
        <dbReference type="ARBA" id="ARBA00022801"/>
    </source>
</evidence>
<evidence type="ECO:0000313" key="8">
    <source>
        <dbReference type="EMBL" id="CAB4836125.1"/>
    </source>
</evidence>
<dbReference type="EMBL" id="CAFBIY010000156">
    <property type="protein sequence ID" value="CAB4852787.1"/>
    <property type="molecule type" value="Genomic_DNA"/>
</dbReference>
<dbReference type="FunFam" id="3.40.50.1470:FF:000001">
    <property type="entry name" value="Peptidyl-tRNA hydrolase"/>
    <property type="match status" value="1"/>
</dbReference>
<dbReference type="GO" id="GO:0000049">
    <property type="term" value="F:tRNA binding"/>
    <property type="evidence" value="ECO:0007669"/>
    <property type="project" value="UniProtKB-KW"/>
</dbReference>